<accession>A0A0S8GJK6</accession>
<evidence type="ECO:0000313" key="2">
    <source>
        <dbReference type="Proteomes" id="UP000051096"/>
    </source>
</evidence>
<dbReference type="InterPro" id="IPR011047">
    <property type="entry name" value="Quinoprotein_ADH-like_sf"/>
</dbReference>
<reference evidence="1 2" key="1">
    <citation type="journal article" date="2015" name="Microbiome">
        <title>Genomic resolution of linkages in carbon, nitrogen, and sulfur cycling among widespread estuary sediment bacteria.</title>
        <authorList>
            <person name="Baker B.J."/>
            <person name="Lazar C.S."/>
            <person name="Teske A.P."/>
            <person name="Dick G.J."/>
        </authorList>
    </citation>
    <scope>NUCLEOTIDE SEQUENCE [LARGE SCALE GENOMIC DNA]</scope>
    <source>
        <strain evidence="1">SM23_60</strain>
    </source>
</reference>
<name>A0A0S8GJK6_UNCW3</name>
<dbReference type="Proteomes" id="UP000051096">
    <property type="component" value="Unassembled WGS sequence"/>
</dbReference>
<dbReference type="PANTHER" id="PTHR42754:SF1">
    <property type="entry name" value="LIPOPROTEIN"/>
    <property type="match status" value="1"/>
</dbReference>
<evidence type="ECO:0000313" key="1">
    <source>
        <dbReference type="EMBL" id="KPK72889.1"/>
    </source>
</evidence>
<dbReference type="EMBL" id="LJUO01000020">
    <property type="protein sequence ID" value="KPK72889.1"/>
    <property type="molecule type" value="Genomic_DNA"/>
</dbReference>
<comment type="caution">
    <text evidence="1">The sequence shown here is derived from an EMBL/GenBank/DDBJ whole genome shotgun (WGS) entry which is preliminary data.</text>
</comment>
<protein>
    <submittedName>
        <fullName evidence="1">Uncharacterized protein</fullName>
    </submittedName>
</protein>
<dbReference type="PANTHER" id="PTHR42754">
    <property type="entry name" value="ENDOGLUCANASE"/>
    <property type="match status" value="1"/>
</dbReference>
<dbReference type="SUPFAM" id="SSF50998">
    <property type="entry name" value="Quinoprotein alcohol dehydrogenase-like"/>
    <property type="match status" value="1"/>
</dbReference>
<sequence length="490" mass="53855">MEKCRDPSLPGISVLLLATVAILYAPPPDLVWSKCYGGAGDDWAYLGEQTADGGFIVAGRYYTVGSMGDAYIIKTDADGDTLWTKTYGGYNEDRVFDVKQAFDGGYIAVGYKREWHNQVWLLKLDENGDTAWTKTYGGESGDDATDFVCQTADSGFILSGGIRSYGAGNADVWLLKTDRNGDTLWTKTYGGSELDYGYDVFQKPDGGYVLIAGTESFGAGQGDAWLLNTDANGDTLWTKLYGHSGNEWAYTFRETPDNGYIIAGWTNSMGAGDYDFWLVKTDSLGTVEWERTHGGPNEDCCSSIDLTWDGEYILTGWTYSYGAGADDFWLVKCDASGNYVWSQTYGGSSTDFPYYVCTTADSGYFMCGGTGSFGDEWDAWLLKTGPDLGVSEHKELDILANLLVHPNPFSTLTHISVEVDSRQKSLASIHIFDITGRLVKSFDPLLYAPSPMQLMWDGTDDALNKLPNGVYVLRLAADEHSETKKLLLIR</sequence>
<dbReference type="Gene3D" id="2.60.40.4070">
    <property type="match status" value="1"/>
</dbReference>
<dbReference type="InterPro" id="IPR026444">
    <property type="entry name" value="Secre_tail"/>
</dbReference>
<gene>
    <name evidence="1" type="ORF">AMJ87_03335</name>
</gene>
<dbReference type="NCBIfam" id="TIGR04183">
    <property type="entry name" value="Por_Secre_tail"/>
    <property type="match status" value="1"/>
</dbReference>
<dbReference type="AlphaFoldDB" id="A0A0S8GJK6"/>
<organism evidence="1 2">
    <name type="scientific">candidate division WOR_3 bacterium SM23_60</name>
    <dbReference type="NCBI Taxonomy" id="1703780"/>
    <lineage>
        <taxon>Bacteria</taxon>
        <taxon>Bacteria division WOR-3</taxon>
    </lineage>
</organism>
<proteinExistence type="predicted"/>